<dbReference type="Proteomes" id="UP001162030">
    <property type="component" value="Chromosome"/>
</dbReference>
<dbReference type="InterPro" id="IPR002355">
    <property type="entry name" value="Cu_oxidase_Cu_BS"/>
</dbReference>
<dbReference type="Pfam" id="PF07732">
    <property type="entry name" value="Cu-oxidase_3"/>
    <property type="match status" value="1"/>
</dbReference>
<accession>A0ABN8X9I0</accession>
<dbReference type="CDD" id="cd13853">
    <property type="entry name" value="CuRO_1_Tth-MCO_like"/>
    <property type="match status" value="1"/>
</dbReference>
<dbReference type="PROSITE" id="PS00079">
    <property type="entry name" value="MULTICOPPER_OXIDASE1"/>
    <property type="match status" value="1"/>
</dbReference>
<feature type="domain" description="Plastocyanin-like" evidence="5">
    <location>
        <begin position="84"/>
        <end position="195"/>
    </location>
</feature>
<protein>
    <submittedName>
        <fullName evidence="6">FtsP/CotA-like multicopper oxidase with cupredoxin domain</fullName>
    </submittedName>
</protein>
<proteinExistence type="predicted"/>
<evidence type="ECO:0000313" key="7">
    <source>
        <dbReference type="Proteomes" id="UP001162030"/>
    </source>
</evidence>
<gene>
    <name evidence="6" type="ORF">MSZNOR_4555</name>
</gene>
<keyword evidence="2" id="KW-0560">Oxidoreductase</keyword>
<reference evidence="6 7" key="1">
    <citation type="submission" date="2023-03" db="EMBL/GenBank/DDBJ databases">
        <authorList>
            <person name="Pearce D."/>
        </authorList>
    </citation>
    <scope>NUCLEOTIDE SEQUENCE [LARGE SCALE GENOMIC DNA]</scope>
    <source>
        <strain evidence="6">Msz</strain>
    </source>
</reference>
<dbReference type="EMBL" id="OX458333">
    <property type="protein sequence ID" value="CAI8955930.1"/>
    <property type="molecule type" value="Genomic_DNA"/>
</dbReference>
<dbReference type="CDD" id="cd13900">
    <property type="entry name" value="CuRO_3_Tth-MCO_like"/>
    <property type="match status" value="1"/>
</dbReference>
<dbReference type="InterPro" id="IPR033138">
    <property type="entry name" value="Cu_oxidase_CS"/>
</dbReference>
<feature type="domain" description="Plastocyanin-like" evidence="4">
    <location>
        <begin position="376"/>
        <end position="492"/>
    </location>
</feature>
<name>A0ABN8X9I0_9GAMM</name>
<organism evidence="6 7">
    <name type="scientific">Methylocaldum szegediense</name>
    <dbReference type="NCBI Taxonomy" id="73780"/>
    <lineage>
        <taxon>Bacteria</taxon>
        <taxon>Pseudomonadati</taxon>
        <taxon>Pseudomonadota</taxon>
        <taxon>Gammaproteobacteria</taxon>
        <taxon>Methylococcales</taxon>
        <taxon>Methylococcaceae</taxon>
        <taxon>Methylocaldum</taxon>
    </lineage>
</organism>
<dbReference type="PROSITE" id="PS00080">
    <property type="entry name" value="MULTICOPPER_OXIDASE2"/>
    <property type="match status" value="1"/>
</dbReference>
<dbReference type="PANTHER" id="PTHR11709:SF518">
    <property type="entry name" value="MULTICOPPER OXIDASE"/>
    <property type="match status" value="1"/>
</dbReference>
<sequence>MRIPGRSGFFWGSALLVLAGFVAAALPYPWHQADRKSTSDVLADEPVLGVADENDSTSAETFRNPPEITSSDGVLHVTLDAEKKEIRIGEQSVTAMVYNGRYIPPTLRVHPGDTMNIELVNSLDASTNLHHHGSNVSPLGNGDNVFADIMPNTRYQQKIVFPDTHPAGFLWYHPHMHGLVEAQIFGGMSGALIVEGMLDPFPQLHGIKERILLLKDFQNIGGEIPSENIDSNAGTTRTVNGLVNPTLKIHPGETQFWRIGNIGADIYYRLKLDDHVLYEIAADGNRHTKRVPREEILLPPASRTEVLIQGGRRGIYQLRTLAVDTGPDGDQYPEVVLATLISEGTAHEPVQLPTEDQFPPVEDLREQPIAQFRSFQFSEDPDTNQFYIDGKQFDPNRIDTRVKLGDVEEWTIENATNEMHVFHIHQLDFQVTEIDGQPVPFVGRQDVVNLPVKSRVKILIPFTNPVIVGKFVYHCHIVAHEDNGMMATVEVVP</sequence>
<evidence type="ECO:0000259" key="5">
    <source>
        <dbReference type="Pfam" id="PF07732"/>
    </source>
</evidence>
<dbReference type="Gene3D" id="2.60.40.420">
    <property type="entry name" value="Cupredoxins - blue copper proteins"/>
    <property type="match status" value="3"/>
</dbReference>
<dbReference type="Pfam" id="PF00394">
    <property type="entry name" value="Cu-oxidase"/>
    <property type="match status" value="1"/>
</dbReference>
<dbReference type="PANTHER" id="PTHR11709">
    <property type="entry name" value="MULTI-COPPER OXIDASE"/>
    <property type="match status" value="1"/>
</dbReference>
<dbReference type="SUPFAM" id="SSF49503">
    <property type="entry name" value="Cupredoxins"/>
    <property type="match status" value="3"/>
</dbReference>
<dbReference type="InterPro" id="IPR008972">
    <property type="entry name" value="Cupredoxin"/>
</dbReference>
<evidence type="ECO:0000256" key="2">
    <source>
        <dbReference type="ARBA" id="ARBA00023002"/>
    </source>
</evidence>
<evidence type="ECO:0000259" key="4">
    <source>
        <dbReference type="Pfam" id="PF07731"/>
    </source>
</evidence>
<evidence type="ECO:0000256" key="1">
    <source>
        <dbReference type="ARBA" id="ARBA00022723"/>
    </source>
</evidence>
<dbReference type="RefSeq" id="WP_317963521.1">
    <property type="nucleotide sequence ID" value="NZ_OX458333.1"/>
</dbReference>
<evidence type="ECO:0000259" key="3">
    <source>
        <dbReference type="Pfam" id="PF00394"/>
    </source>
</evidence>
<dbReference type="InterPro" id="IPR011707">
    <property type="entry name" value="Cu-oxidase-like_N"/>
</dbReference>
<feature type="domain" description="Plastocyanin-like" evidence="3">
    <location>
        <begin position="240"/>
        <end position="319"/>
    </location>
</feature>
<evidence type="ECO:0000313" key="6">
    <source>
        <dbReference type="EMBL" id="CAI8955930.1"/>
    </source>
</evidence>
<keyword evidence="1" id="KW-0479">Metal-binding</keyword>
<dbReference type="InterPro" id="IPR045087">
    <property type="entry name" value="Cu-oxidase_fam"/>
</dbReference>
<dbReference type="InterPro" id="IPR011706">
    <property type="entry name" value="Cu-oxidase_C"/>
</dbReference>
<dbReference type="InterPro" id="IPR001117">
    <property type="entry name" value="Cu-oxidase_2nd"/>
</dbReference>
<dbReference type="Pfam" id="PF07731">
    <property type="entry name" value="Cu-oxidase_2"/>
    <property type="match status" value="1"/>
</dbReference>
<keyword evidence="7" id="KW-1185">Reference proteome</keyword>